<keyword evidence="1" id="KW-0863">Zinc-finger</keyword>
<dbReference type="EMBL" id="ATMH01001779">
    <property type="protein sequence ID" value="EPY34192.1"/>
    <property type="molecule type" value="Genomic_DNA"/>
</dbReference>
<keyword evidence="7" id="KW-1185">Reference proteome</keyword>
<accession>S9UTC2</accession>
<dbReference type="GO" id="GO:0008270">
    <property type="term" value="F:zinc ion binding"/>
    <property type="evidence" value="ECO:0007669"/>
    <property type="project" value="UniProtKB-KW"/>
</dbReference>
<evidence type="ECO:0000313" key="6">
    <source>
        <dbReference type="EMBL" id="EPY34192.1"/>
    </source>
</evidence>
<dbReference type="InterPro" id="IPR013083">
    <property type="entry name" value="Znf_RING/FYVE/PHD"/>
</dbReference>
<evidence type="ECO:0000256" key="3">
    <source>
        <dbReference type="SAM" id="Phobius"/>
    </source>
</evidence>
<dbReference type="InterPro" id="IPR001841">
    <property type="entry name" value="Znf_RING"/>
</dbReference>
<evidence type="ECO:0000256" key="4">
    <source>
        <dbReference type="SAM" id="SignalP"/>
    </source>
</evidence>
<dbReference type="PANTHER" id="PTHR22696:SF1">
    <property type="entry name" value="E3 UBIQUITIN-PROTEIN LIGASE RNF26"/>
    <property type="match status" value="1"/>
</dbReference>
<feature type="chain" id="PRO_5004571651" description="RING-type domain-containing protein" evidence="4">
    <location>
        <begin position="30"/>
        <end position="297"/>
    </location>
</feature>
<evidence type="ECO:0000259" key="5">
    <source>
        <dbReference type="PROSITE" id="PS50089"/>
    </source>
</evidence>
<keyword evidence="1" id="KW-0479">Metal-binding</keyword>
<dbReference type="GO" id="GO:0016567">
    <property type="term" value="P:protein ubiquitination"/>
    <property type="evidence" value="ECO:0007669"/>
    <property type="project" value="TreeGrafter"/>
</dbReference>
<keyword evidence="3" id="KW-0812">Transmembrane</keyword>
<dbReference type="Proteomes" id="UP000015354">
    <property type="component" value="Unassembled WGS sequence"/>
</dbReference>
<evidence type="ECO:0000313" key="7">
    <source>
        <dbReference type="Proteomes" id="UP000015354"/>
    </source>
</evidence>
<evidence type="ECO:0000256" key="1">
    <source>
        <dbReference type="PROSITE-ProRule" id="PRU00175"/>
    </source>
</evidence>
<comment type="caution">
    <text evidence="6">The sequence shown here is derived from an EMBL/GenBank/DDBJ whole genome shotgun (WGS) entry which is preliminary data.</text>
</comment>
<dbReference type="PROSITE" id="PS50089">
    <property type="entry name" value="ZF_RING_2"/>
    <property type="match status" value="1"/>
</dbReference>
<dbReference type="Pfam" id="PF13920">
    <property type="entry name" value="zf-C3HC4_3"/>
    <property type="match status" value="1"/>
</dbReference>
<reference evidence="6 7" key="1">
    <citation type="journal article" date="2013" name="PLoS ONE">
        <title>Predicting the Proteins of Angomonas deanei, Strigomonas culicis and Their Respective Endosymbionts Reveals New Aspects of the Trypanosomatidae Family.</title>
        <authorList>
            <person name="Motta M.C."/>
            <person name="Martins A.C."/>
            <person name="de Souza S.S."/>
            <person name="Catta-Preta C.M."/>
            <person name="Silva R."/>
            <person name="Klein C.C."/>
            <person name="de Almeida L.G."/>
            <person name="de Lima Cunha O."/>
            <person name="Ciapina L.P."/>
            <person name="Brocchi M."/>
            <person name="Colabardini A.C."/>
            <person name="de Araujo Lima B."/>
            <person name="Machado C.R."/>
            <person name="de Almeida Soares C.M."/>
            <person name="Probst C.M."/>
            <person name="de Menezes C.B."/>
            <person name="Thompson C.E."/>
            <person name="Bartholomeu D.C."/>
            <person name="Gradia D.F."/>
            <person name="Pavoni D.P."/>
            <person name="Grisard E.C."/>
            <person name="Fantinatti-Garboggini F."/>
            <person name="Marchini F.K."/>
            <person name="Rodrigues-Luiz G.F."/>
            <person name="Wagner G."/>
            <person name="Goldman G.H."/>
            <person name="Fietto J.L."/>
            <person name="Elias M.C."/>
            <person name="Goldman M.H."/>
            <person name="Sagot M.F."/>
            <person name="Pereira M."/>
            <person name="Stoco P.H."/>
            <person name="de Mendonca-Neto R.P."/>
            <person name="Teixeira S.M."/>
            <person name="Maciel T.E."/>
            <person name="de Oliveira Mendes T.A."/>
            <person name="Urmenyi T.P."/>
            <person name="de Souza W."/>
            <person name="Schenkman S."/>
            <person name="de Vasconcelos A.T."/>
        </authorList>
    </citation>
    <scope>NUCLEOTIDE SEQUENCE [LARGE SCALE GENOMIC DNA]</scope>
</reference>
<sequence>MYNILSSFKQKRGMHLVVLLSLLIAVQLANSVSSAALDARGGGCEDVLYHDECLGRSGCVWCCSFPFGAQCVTNYRSRMCPAMAMITSASQTCDDLCHKSVEGCTDCVQMHWCVFCSSQQKCQSPLEACENEETLQTCETKDEIKEATKMVEETLCFVSLSMFAAAFVLLSGLKAWGSFMAWREQRRERAAARARGEAQPLLQPAENPENDEEANRDPEPPSANASTNGDEESLCFMCLSARPTVTFLPCHHTSSCEACSNKLRPSKGTLTCPMCRAKIVSMISLSKVLRSLEARSS</sequence>
<gene>
    <name evidence="6" type="ORF">STCU_01779</name>
</gene>
<feature type="transmembrane region" description="Helical" evidence="3">
    <location>
        <begin position="157"/>
        <end position="177"/>
    </location>
</feature>
<dbReference type="GO" id="GO:0006511">
    <property type="term" value="P:ubiquitin-dependent protein catabolic process"/>
    <property type="evidence" value="ECO:0007669"/>
    <property type="project" value="TreeGrafter"/>
</dbReference>
<dbReference type="GO" id="GO:0061630">
    <property type="term" value="F:ubiquitin protein ligase activity"/>
    <property type="evidence" value="ECO:0007669"/>
    <property type="project" value="TreeGrafter"/>
</dbReference>
<name>S9UTC2_9TRYP</name>
<feature type="signal peptide" evidence="4">
    <location>
        <begin position="1"/>
        <end position="29"/>
    </location>
</feature>
<keyword evidence="1" id="KW-0862">Zinc</keyword>
<feature type="domain" description="RING-type" evidence="5">
    <location>
        <begin position="235"/>
        <end position="276"/>
    </location>
</feature>
<feature type="region of interest" description="Disordered" evidence="2">
    <location>
        <begin position="191"/>
        <end position="228"/>
    </location>
</feature>
<dbReference type="PANTHER" id="PTHR22696">
    <property type="entry name" value="E3 UBIQUITIN-PROTEIN LIGASE RNF26"/>
    <property type="match status" value="1"/>
</dbReference>
<dbReference type="SUPFAM" id="SSF57850">
    <property type="entry name" value="RING/U-box"/>
    <property type="match status" value="1"/>
</dbReference>
<dbReference type="Gene3D" id="3.30.40.10">
    <property type="entry name" value="Zinc/RING finger domain, C3HC4 (zinc finger)"/>
    <property type="match status" value="1"/>
</dbReference>
<dbReference type="AlphaFoldDB" id="S9UTC2"/>
<keyword evidence="3" id="KW-1133">Transmembrane helix</keyword>
<protein>
    <recommendedName>
        <fullName evidence="5">RING-type domain-containing protein</fullName>
    </recommendedName>
</protein>
<proteinExistence type="predicted"/>
<keyword evidence="3" id="KW-0472">Membrane</keyword>
<keyword evidence="4" id="KW-0732">Signal</keyword>
<dbReference type="OrthoDB" id="1711136at2759"/>
<evidence type="ECO:0000256" key="2">
    <source>
        <dbReference type="SAM" id="MobiDB-lite"/>
    </source>
</evidence>
<organism evidence="6 7">
    <name type="scientific">Strigomonas culicis</name>
    <dbReference type="NCBI Taxonomy" id="28005"/>
    <lineage>
        <taxon>Eukaryota</taxon>
        <taxon>Discoba</taxon>
        <taxon>Euglenozoa</taxon>
        <taxon>Kinetoplastea</taxon>
        <taxon>Metakinetoplastina</taxon>
        <taxon>Trypanosomatida</taxon>
        <taxon>Trypanosomatidae</taxon>
        <taxon>Strigomonadinae</taxon>
        <taxon>Strigomonas</taxon>
    </lineage>
</organism>